<dbReference type="InterPro" id="IPR004837">
    <property type="entry name" value="NaCa_Exmemb"/>
</dbReference>
<dbReference type="Proteomes" id="UP000016923">
    <property type="component" value="Unassembled WGS sequence"/>
</dbReference>
<proteinExistence type="inferred from homology"/>
<evidence type="ECO:0000256" key="4">
    <source>
        <dbReference type="ARBA" id="ARBA00022568"/>
    </source>
</evidence>
<dbReference type="FunFam" id="1.20.1420.30:FF:000011">
    <property type="entry name" value="Vacuolar calcium ion transporter"/>
    <property type="match status" value="1"/>
</dbReference>
<evidence type="ECO:0000313" key="14">
    <source>
        <dbReference type="Proteomes" id="UP000016923"/>
    </source>
</evidence>
<dbReference type="InterPro" id="IPR044880">
    <property type="entry name" value="NCX_ion-bd_dom_sf"/>
</dbReference>
<dbReference type="AlphaFoldDB" id="S3CQU9"/>
<dbReference type="eggNOG" id="KOG1397">
    <property type="taxonomic scope" value="Eukaryota"/>
</dbReference>
<feature type="transmembrane region" description="Helical" evidence="10">
    <location>
        <begin position="115"/>
        <end position="136"/>
    </location>
</feature>
<feature type="transmembrane region" description="Helical" evidence="10">
    <location>
        <begin position="456"/>
        <end position="473"/>
    </location>
</feature>
<dbReference type="OMA" id="AVMITCN"/>
<evidence type="ECO:0000259" key="12">
    <source>
        <dbReference type="Pfam" id="PF01699"/>
    </source>
</evidence>
<evidence type="ECO:0000313" key="13">
    <source>
        <dbReference type="EMBL" id="EPE08973.1"/>
    </source>
</evidence>
<dbReference type="InterPro" id="IPR004713">
    <property type="entry name" value="CaH_exchang"/>
</dbReference>
<dbReference type="Gene3D" id="1.20.1420.30">
    <property type="entry name" value="NCX, central ion-binding region"/>
    <property type="match status" value="2"/>
</dbReference>
<reference evidence="13 14" key="1">
    <citation type="journal article" date="2013" name="BMC Genomics">
        <title>The genome and transcriptome of the pine saprophyte Ophiostoma piceae, and a comparison with the bark beetle-associated pine pathogen Grosmannia clavigera.</title>
        <authorList>
            <person name="Haridas S."/>
            <person name="Wang Y."/>
            <person name="Lim L."/>
            <person name="Massoumi Alamouti S."/>
            <person name="Jackman S."/>
            <person name="Docking R."/>
            <person name="Robertson G."/>
            <person name="Birol I."/>
            <person name="Bohlmann J."/>
            <person name="Breuil C."/>
        </authorList>
    </citation>
    <scope>NUCLEOTIDE SEQUENCE [LARGE SCALE GENOMIC DNA]</scope>
    <source>
        <strain evidence="13 14">UAMH 11346</strain>
    </source>
</reference>
<name>S3CQU9_OPHP1</name>
<feature type="transmembrane region" description="Helical" evidence="10">
    <location>
        <begin position="247"/>
        <end position="270"/>
    </location>
</feature>
<evidence type="ECO:0000256" key="3">
    <source>
        <dbReference type="ARBA" id="ARBA00022448"/>
    </source>
</evidence>
<feature type="domain" description="Sodium/calcium exchanger membrane region" evidence="12">
    <location>
        <begin position="143"/>
        <end position="307"/>
    </location>
</feature>
<gene>
    <name evidence="13" type="ORF">F503_04560</name>
</gene>
<dbReference type="Pfam" id="PF01699">
    <property type="entry name" value="Na_Ca_ex"/>
    <property type="match status" value="2"/>
</dbReference>
<keyword evidence="5 10" id="KW-0812">Transmembrane</keyword>
<feature type="compositionally biased region" description="Polar residues" evidence="11">
    <location>
        <begin position="1"/>
        <end position="22"/>
    </location>
</feature>
<dbReference type="VEuPathDB" id="FungiDB:F503_04560"/>
<evidence type="ECO:0000256" key="6">
    <source>
        <dbReference type="ARBA" id="ARBA00022837"/>
    </source>
</evidence>
<keyword evidence="10" id="KW-0926">Vacuole</keyword>
<comment type="similarity">
    <text evidence="2 10">Belongs to the Ca(2+):cation antiporter (CaCA) (TC 2.A.19) family.</text>
</comment>
<keyword evidence="14" id="KW-1185">Reference proteome</keyword>
<keyword evidence="9 10" id="KW-0472">Membrane</keyword>
<evidence type="ECO:0000256" key="1">
    <source>
        <dbReference type="ARBA" id="ARBA00004127"/>
    </source>
</evidence>
<evidence type="ECO:0000256" key="9">
    <source>
        <dbReference type="ARBA" id="ARBA00023136"/>
    </source>
</evidence>
<keyword evidence="10" id="KW-0050">Antiport</keyword>
<feature type="transmembrane region" description="Helical" evidence="10">
    <location>
        <begin position="173"/>
        <end position="194"/>
    </location>
</feature>
<protein>
    <recommendedName>
        <fullName evidence="10">Vacuolar calcium ion transporter</fullName>
    </recommendedName>
</protein>
<keyword evidence="7 10" id="KW-1133">Transmembrane helix</keyword>
<dbReference type="PANTHER" id="PTHR31503">
    <property type="entry name" value="VACUOLAR CALCIUM ION TRANSPORTER"/>
    <property type="match status" value="1"/>
</dbReference>
<dbReference type="NCBIfam" id="TIGR00846">
    <property type="entry name" value="caca2"/>
    <property type="match status" value="1"/>
</dbReference>
<dbReference type="OrthoDB" id="1699231at2759"/>
<comment type="function">
    <text evidence="10">Has a role in promoting intracellular calcium ion sequestration via the exchange of calcium ions for hydrogen ions across the vacuolar membrane. Involved also in manganese ion homeostasis via its uptake into the vacuole.</text>
</comment>
<keyword evidence="6 10" id="KW-0106">Calcium</keyword>
<dbReference type="HOGENOM" id="CLU_008721_2_1_1"/>
<dbReference type="InterPro" id="IPR004798">
    <property type="entry name" value="CAX-like"/>
</dbReference>
<comment type="subcellular location">
    <subcellularLocation>
        <location evidence="1">Endomembrane system</location>
        <topology evidence="1">Multi-pass membrane protein</topology>
    </subcellularLocation>
    <subcellularLocation>
        <location evidence="10">Vacuole membrane</location>
    </subcellularLocation>
</comment>
<dbReference type="GO" id="GO:0006874">
    <property type="term" value="P:intracellular calcium ion homeostasis"/>
    <property type="evidence" value="ECO:0007669"/>
    <property type="project" value="EnsemblFungi"/>
</dbReference>
<dbReference type="EMBL" id="KE148148">
    <property type="protein sequence ID" value="EPE08973.1"/>
    <property type="molecule type" value="Genomic_DNA"/>
</dbReference>
<feature type="transmembrane region" description="Helical" evidence="10">
    <location>
        <begin position="143"/>
        <end position="161"/>
    </location>
</feature>
<sequence length="517" mass="54474">MSQPPKDNAPNGQANNGSTASVNFRKEVQKAANGLYGTVSSDAAAAGGAGSSETAPLLAGGAAHPVHDSLDDSALHGHSFTHRLLFDKHHTPGYDSSNNVTRSFAHIANITKATLYSSPVNILLVFVPVGIAAGMLEWSASTVFTLNFFAIIPLAAVLSFATEEISVRLGESLGGLLNATFGNAVELIVSIVALRQGQIEVVQASMLGSILSNLLLVLGMCFLLGGIWNMRGTDGRPMEQSFASATAQTSCSLMALSSASLIIPATLYSAIDDSADEEAKRVTMLSLSRGTSIILLFLYVLFLYFQLRTHANLFDPEATPSAFVNGLDSDHENDDASSTAGEEEEEHMSPWSAGAVLVVVTLLVSVCAEYLVDSIDEIVASGKISKSFIGLILLPIVGNAAEHVTACVVATRNKMDLALGVALGSSIQIALLVTPALVIVAWLILDQPMTLRFESFQTVVFAISVVVVAYTVQDGKSNYLEGAMLVGLYVIIALAFYVSPGDALDKTMTGFYSLMGV</sequence>
<accession>S3CQU9</accession>
<dbReference type="STRING" id="1262450.S3CQU9"/>
<keyword evidence="8 10" id="KW-0406">Ion transport</keyword>
<feature type="transmembrane region" description="Helical" evidence="10">
    <location>
        <begin position="479"/>
        <end position="498"/>
    </location>
</feature>
<feature type="compositionally biased region" description="Acidic residues" evidence="11">
    <location>
        <begin position="331"/>
        <end position="346"/>
    </location>
</feature>
<dbReference type="GO" id="GO:0012505">
    <property type="term" value="C:endomembrane system"/>
    <property type="evidence" value="ECO:0007669"/>
    <property type="project" value="UniProtKB-SubCell"/>
</dbReference>
<evidence type="ECO:0000256" key="11">
    <source>
        <dbReference type="SAM" id="MobiDB-lite"/>
    </source>
</evidence>
<feature type="transmembrane region" description="Helical" evidence="10">
    <location>
        <begin position="351"/>
        <end position="372"/>
    </location>
</feature>
<dbReference type="GO" id="GO:0000329">
    <property type="term" value="C:fungal-type vacuole membrane"/>
    <property type="evidence" value="ECO:0007669"/>
    <property type="project" value="EnsemblFungi"/>
</dbReference>
<feature type="region of interest" description="Disordered" evidence="11">
    <location>
        <begin position="327"/>
        <end position="347"/>
    </location>
</feature>
<feature type="transmembrane region" description="Helical" evidence="10">
    <location>
        <begin position="384"/>
        <end position="401"/>
    </location>
</feature>
<evidence type="ECO:0000256" key="5">
    <source>
        <dbReference type="ARBA" id="ARBA00022692"/>
    </source>
</evidence>
<keyword evidence="3 10" id="KW-0813">Transport</keyword>
<dbReference type="GO" id="GO:0015386">
    <property type="term" value="F:potassium:proton antiporter activity"/>
    <property type="evidence" value="ECO:0007669"/>
    <property type="project" value="EnsemblFungi"/>
</dbReference>
<feature type="transmembrane region" description="Helical" evidence="10">
    <location>
        <begin position="206"/>
        <end position="227"/>
    </location>
</feature>
<evidence type="ECO:0000256" key="2">
    <source>
        <dbReference type="ARBA" id="ARBA00008170"/>
    </source>
</evidence>
<evidence type="ECO:0000256" key="7">
    <source>
        <dbReference type="ARBA" id="ARBA00022989"/>
    </source>
</evidence>
<feature type="region of interest" description="Disordered" evidence="11">
    <location>
        <begin position="1"/>
        <end position="24"/>
    </location>
</feature>
<evidence type="ECO:0000256" key="10">
    <source>
        <dbReference type="RuleBase" id="RU365028"/>
    </source>
</evidence>
<keyword evidence="4 10" id="KW-0109">Calcium transport</keyword>
<dbReference type="NCBIfam" id="TIGR00378">
    <property type="entry name" value="cax"/>
    <property type="match status" value="1"/>
</dbReference>
<organism evidence="13 14">
    <name type="scientific">Ophiostoma piceae (strain UAMH 11346)</name>
    <name type="common">Sap stain fungus</name>
    <dbReference type="NCBI Taxonomy" id="1262450"/>
    <lineage>
        <taxon>Eukaryota</taxon>
        <taxon>Fungi</taxon>
        <taxon>Dikarya</taxon>
        <taxon>Ascomycota</taxon>
        <taxon>Pezizomycotina</taxon>
        <taxon>Sordariomycetes</taxon>
        <taxon>Sordariomycetidae</taxon>
        <taxon>Ophiostomatales</taxon>
        <taxon>Ophiostomataceae</taxon>
        <taxon>Ophiostoma</taxon>
    </lineage>
</organism>
<evidence type="ECO:0000256" key="8">
    <source>
        <dbReference type="ARBA" id="ARBA00023065"/>
    </source>
</evidence>
<feature type="transmembrane region" description="Helical" evidence="10">
    <location>
        <begin position="282"/>
        <end position="305"/>
    </location>
</feature>
<feature type="domain" description="Sodium/calcium exchanger membrane region" evidence="12">
    <location>
        <begin position="355"/>
        <end position="497"/>
    </location>
</feature>
<feature type="transmembrane region" description="Helical" evidence="10">
    <location>
        <begin position="421"/>
        <end position="444"/>
    </location>
</feature>
<dbReference type="PANTHER" id="PTHR31503:SF22">
    <property type="entry name" value="VACUOLAR CALCIUM ION TRANSPORTER"/>
    <property type="match status" value="1"/>
</dbReference>
<dbReference type="GO" id="GO:0015369">
    <property type="term" value="F:calcium:proton antiporter activity"/>
    <property type="evidence" value="ECO:0007669"/>
    <property type="project" value="UniProtKB-UniRule"/>
</dbReference>